<dbReference type="InterPro" id="IPR000160">
    <property type="entry name" value="GGDEF_dom"/>
</dbReference>
<reference evidence="3" key="1">
    <citation type="submission" date="2020-10" db="EMBL/GenBank/DDBJ databases">
        <title>Connecting structure to function with the recovery of over 1000 high-quality activated sludge metagenome-assembled genomes encoding full-length rRNA genes using long-read sequencing.</title>
        <authorList>
            <person name="Singleton C.M."/>
            <person name="Petriglieri F."/>
            <person name="Kristensen J.M."/>
            <person name="Kirkegaard R.H."/>
            <person name="Michaelsen T.Y."/>
            <person name="Andersen M.H."/>
            <person name="Karst S.M."/>
            <person name="Dueholm M.S."/>
            <person name="Nielsen P.H."/>
            <person name="Albertsen M."/>
        </authorList>
    </citation>
    <scope>NUCLEOTIDE SEQUENCE</scope>
    <source>
        <strain evidence="3">Bjer_18-Q3-R1-45_BAT3C.347</strain>
    </source>
</reference>
<dbReference type="PANTHER" id="PTHR46663:SF2">
    <property type="entry name" value="GGDEF DOMAIN-CONTAINING PROTEIN"/>
    <property type="match status" value="1"/>
</dbReference>
<feature type="transmembrane region" description="Helical" evidence="1">
    <location>
        <begin position="89"/>
        <end position="108"/>
    </location>
</feature>
<dbReference type="SMART" id="SM00267">
    <property type="entry name" value="GGDEF"/>
    <property type="match status" value="1"/>
</dbReference>
<dbReference type="EMBL" id="JADJEV010000001">
    <property type="protein sequence ID" value="MBK6971835.1"/>
    <property type="molecule type" value="Genomic_DNA"/>
</dbReference>
<evidence type="ECO:0000313" key="3">
    <source>
        <dbReference type="EMBL" id="MBK6971835.1"/>
    </source>
</evidence>
<gene>
    <name evidence="3" type="ORF">IPH26_02330</name>
</gene>
<dbReference type="AlphaFoldDB" id="A0A9D7DVZ6"/>
<organism evidence="3 4">
    <name type="scientific">Candidatus Methylophosphatis roskildensis</name>
    <dbReference type="NCBI Taxonomy" id="2899263"/>
    <lineage>
        <taxon>Bacteria</taxon>
        <taxon>Pseudomonadati</taxon>
        <taxon>Pseudomonadota</taxon>
        <taxon>Betaproteobacteria</taxon>
        <taxon>Nitrosomonadales</taxon>
        <taxon>Sterolibacteriaceae</taxon>
        <taxon>Candidatus Methylophosphatis</taxon>
    </lineage>
</organism>
<evidence type="ECO:0000313" key="4">
    <source>
        <dbReference type="Proteomes" id="UP000807785"/>
    </source>
</evidence>
<evidence type="ECO:0000256" key="1">
    <source>
        <dbReference type="SAM" id="Phobius"/>
    </source>
</evidence>
<dbReference type="Proteomes" id="UP000807785">
    <property type="component" value="Unassembled WGS sequence"/>
</dbReference>
<protein>
    <submittedName>
        <fullName evidence="3">Diguanylate cyclase</fullName>
    </submittedName>
</protein>
<feature type="transmembrane region" description="Helical" evidence="1">
    <location>
        <begin position="168"/>
        <end position="185"/>
    </location>
</feature>
<dbReference type="NCBIfam" id="TIGR00254">
    <property type="entry name" value="GGDEF"/>
    <property type="match status" value="1"/>
</dbReference>
<keyword evidence="1" id="KW-0472">Membrane</keyword>
<dbReference type="PANTHER" id="PTHR46663">
    <property type="entry name" value="DIGUANYLATE CYCLASE DGCT-RELATED"/>
    <property type="match status" value="1"/>
</dbReference>
<feature type="domain" description="GGDEF" evidence="2">
    <location>
        <begin position="252"/>
        <end position="381"/>
    </location>
</feature>
<feature type="transmembrane region" description="Helical" evidence="1">
    <location>
        <begin position="50"/>
        <end position="69"/>
    </location>
</feature>
<evidence type="ECO:0000259" key="2">
    <source>
        <dbReference type="PROSITE" id="PS50887"/>
    </source>
</evidence>
<dbReference type="InterPro" id="IPR029787">
    <property type="entry name" value="Nucleotide_cyclase"/>
</dbReference>
<comment type="caution">
    <text evidence="3">The sequence shown here is derived from an EMBL/GenBank/DDBJ whole genome shotgun (WGS) entry which is preliminary data.</text>
</comment>
<feature type="transmembrane region" description="Helical" evidence="1">
    <location>
        <begin position="20"/>
        <end position="44"/>
    </location>
</feature>
<dbReference type="Pfam" id="PF00990">
    <property type="entry name" value="GGDEF"/>
    <property type="match status" value="1"/>
</dbReference>
<dbReference type="PROSITE" id="PS50887">
    <property type="entry name" value="GGDEF"/>
    <property type="match status" value="1"/>
</dbReference>
<sequence>MDQPNPATADRVQLERIRVFFGHAGGNMLNVMVGAVLIAIVLRMGGADPSVLATWFVLLALVCAGVPLFERHVARVGITASNGRRLRNIRIGFGAVMATFYGVAGFLLPDAGTQVHDTFLFIIVSAMVMVATLGYTVMPLYYVVLDAVSLVPLTGRFAWQFAVSGDNYYLLLTVVAIVWQVVVLLKARRVSLTAIGAIELNQRLRDEIEEHDRTKEMIRHMALHDVLTGLANRRYFEEMLARALSNALREDGYFGLLVIDLDGFKPINDRHGHVAGDALLKTLGQRLSGVTRAGDFCARIGGDEFAIIVGGVAGEADMLQLAAKVGAALSRPIVLDGGLALEIGASVGHAICPDDGDTADHLIGVADQRMYRAKQSGKGRQ</sequence>
<dbReference type="InterPro" id="IPR052163">
    <property type="entry name" value="DGC-Regulatory_Protein"/>
</dbReference>
<dbReference type="Gene3D" id="3.30.70.270">
    <property type="match status" value="1"/>
</dbReference>
<keyword evidence="1" id="KW-1133">Transmembrane helix</keyword>
<dbReference type="SUPFAM" id="SSF55073">
    <property type="entry name" value="Nucleotide cyclase"/>
    <property type="match status" value="1"/>
</dbReference>
<proteinExistence type="predicted"/>
<dbReference type="CDD" id="cd01949">
    <property type="entry name" value="GGDEF"/>
    <property type="match status" value="1"/>
</dbReference>
<keyword evidence="1" id="KW-0812">Transmembrane</keyword>
<dbReference type="InterPro" id="IPR043128">
    <property type="entry name" value="Rev_trsase/Diguanyl_cyclase"/>
</dbReference>
<accession>A0A9D7DVZ6</accession>
<name>A0A9D7DVZ6_9PROT</name>